<evidence type="ECO:0000313" key="2">
    <source>
        <dbReference type="Proteomes" id="UP000007735"/>
    </source>
</evidence>
<dbReference type="PATRIC" id="fig|380.5.peg.4946"/>
<name>G9AFM3_SINF1</name>
<evidence type="ECO:0000313" key="1">
    <source>
        <dbReference type="EMBL" id="CCE99855.1"/>
    </source>
</evidence>
<dbReference type="HOGENOM" id="CLU_3238661_0_0_5"/>
<accession>G9AFM3</accession>
<protein>
    <submittedName>
        <fullName evidence="1">Uncharacterized protein</fullName>
    </submittedName>
</protein>
<reference evidence="1 2" key="1">
    <citation type="journal article" date="2012" name="J. Bacteriol.">
        <title>Genome sequence of the soybean symbiont Sinorhizobium fredii HH103.</title>
        <authorList>
            <person name="Weidner S."/>
            <person name="Becker A."/>
            <person name="Bonilla I."/>
            <person name="Jaenicke S."/>
            <person name="Lloret J."/>
            <person name="Margaret I."/>
            <person name="Puhler A."/>
            <person name="Ruiz-Sainz J.E."/>
            <person name="Schneiker-Bekel S."/>
            <person name="Szczepanowski R."/>
            <person name="Vinardell J.M."/>
            <person name="Zehner S."/>
            <person name="Gottfert M."/>
        </authorList>
    </citation>
    <scope>NUCLEOTIDE SEQUENCE [LARGE SCALE GENOMIC DNA]</scope>
    <source>
        <strain evidence="1 2">HH103</strain>
        <plasmid evidence="2">pSfHH103e</plasmid>
    </source>
</reference>
<sequence length="43" mass="4544">MKTALAPSVNIVFASRDSEVLHVCHSDGDFAGTLQSEPPFAVV</sequence>
<dbReference type="EMBL" id="HE616899">
    <property type="protein sequence ID" value="CCE99855.1"/>
    <property type="molecule type" value="Genomic_DNA"/>
</dbReference>
<keyword evidence="1" id="KW-0614">Plasmid</keyword>
<dbReference type="Proteomes" id="UP000007735">
    <property type="component" value="Plasmid pSfHH103e"/>
</dbReference>
<dbReference type="AlphaFoldDB" id="G9AFM3"/>
<gene>
    <name evidence="1" type="ordered locus">SFHH103_05390</name>
</gene>
<dbReference type="KEGG" id="sfh:SFHH103_05390"/>
<proteinExistence type="predicted"/>
<organism evidence="1 2">
    <name type="scientific">Sinorhizobium fredii (strain HH103)</name>
    <dbReference type="NCBI Taxonomy" id="1117943"/>
    <lineage>
        <taxon>Bacteria</taxon>
        <taxon>Pseudomonadati</taxon>
        <taxon>Pseudomonadota</taxon>
        <taxon>Alphaproteobacteria</taxon>
        <taxon>Hyphomicrobiales</taxon>
        <taxon>Rhizobiaceae</taxon>
        <taxon>Sinorhizobium/Ensifer group</taxon>
        <taxon>Sinorhizobium</taxon>
    </lineage>
</organism>
<geneLocation type="plasmid" evidence="1 2">
    <name>pSfHH103e</name>
</geneLocation>